<dbReference type="InterPro" id="IPR000082">
    <property type="entry name" value="SEA_dom"/>
</dbReference>
<accession>A0A2P4S345</accession>
<gene>
    <name evidence="2" type="ORF">CIB84_017749</name>
</gene>
<proteinExistence type="predicted"/>
<name>A0A2P4S345_BAMTH</name>
<dbReference type="PROSITE" id="PS50024">
    <property type="entry name" value="SEA"/>
    <property type="match status" value="1"/>
</dbReference>
<dbReference type="Proteomes" id="UP000237246">
    <property type="component" value="Unassembled WGS sequence"/>
</dbReference>
<evidence type="ECO:0000313" key="3">
    <source>
        <dbReference type="Proteomes" id="UP000237246"/>
    </source>
</evidence>
<dbReference type="InterPro" id="IPR036364">
    <property type="entry name" value="SEA_dom_sf"/>
</dbReference>
<feature type="domain" description="SEA" evidence="1">
    <location>
        <begin position="10"/>
        <end position="47"/>
    </location>
</feature>
<feature type="non-terminal residue" evidence="2">
    <location>
        <position position="1"/>
    </location>
</feature>
<sequence>PTRPPTTPAGLERFTVNFTITNLPYDSDLEIPHSAKLNATQRVMTTL</sequence>
<dbReference type="AlphaFoldDB" id="A0A2P4S345"/>
<organism evidence="2 3">
    <name type="scientific">Bambusicola thoracicus</name>
    <name type="common">Chinese bamboo-partridge</name>
    <name type="synonym">Perdix thoracica</name>
    <dbReference type="NCBI Taxonomy" id="9083"/>
    <lineage>
        <taxon>Eukaryota</taxon>
        <taxon>Metazoa</taxon>
        <taxon>Chordata</taxon>
        <taxon>Craniata</taxon>
        <taxon>Vertebrata</taxon>
        <taxon>Euteleostomi</taxon>
        <taxon>Archelosauria</taxon>
        <taxon>Archosauria</taxon>
        <taxon>Dinosauria</taxon>
        <taxon>Saurischia</taxon>
        <taxon>Theropoda</taxon>
        <taxon>Coelurosauria</taxon>
        <taxon>Aves</taxon>
        <taxon>Neognathae</taxon>
        <taxon>Galloanserae</taxon>
        <taxon>Galliformes</taxon>
        <taxon>Phasianidae</taxon>
        <taxon>Perdicinae</taxon>
        <taxon>Bambusicola</taxon>
    </lineage>
</organism>
<feature type="non-terminal residue" evidence="2">
    <location>
        <position position="47"/>
    </location>
</feature>
<dbReference type="EMBL" id="PPHD01122743">
    <property type="protein sequence ID" value="POI18508.1"/>
    <property type="molecule type" value="Genomic_DNA"/>
</dbReference>
<evidence type="ECO:0000313" key="2">
    <source>
        <dbReference type="EMBL" id="POI18508.1"/>
    </source>
</evidence>
<protein>
    <recommendedName>
        <fullName evidence="1">SEA domain-containing protein</fullName>
    </recommendedName>
</protein>
<dbReference type="OrthoDB" id="9947814at2759"/>
<dbReference type="Pfam" id="PF01390">
    <property type="entry name" value="SEA"/>
    <property type="match status" value="1"/>
</dbReference>
<reference evidence="2 3" key="1">
    <citation type="submission" date="2018-01" db="EMBL/GenBank/DDBJ databases">
        <title>Comparison of the Chinese Bamboo Partridge and Red Junglefowl genome sequences highlights the importance of demography in genome evolution.</title>
        <authorList>
            <person name="Tiley G.P."/>
            <person name="Kimball R.T."/>
            <person name="Braun E.L."/>
            <person name="Burleigh J.G."/>
        </authorList>
    </citation>
    <scope>NUCLEOTIDE SEQUENCE [LARGE SCALE GENOMIC DNA]</scope>
    <source>
        <strain evidence="2">RTK389</strain>
        <tissue evidence="2">Blood</tissue>
    </source>
</reference>
<comment type="caution">
    <text evidence="2">The sequence shown here is derived from an EMBL/GenBank/DDBJ whole genome shotgun (WGS) entry which is preliminary data.</text>
</comment>
<dbReference type="SUPFAM" id="SSF82671">
    <property type="entry name" value="SEA domain"/>
    <property type="match status" value="1"/>
</dbReference>
<keyword evidence="3" id="KW-1185">Reference proteome</keyword>
<dbReference type="Gene3D" id="3.30.70.960">
    <property type="entry name" value="SEA domain"/>
    <property type="match status" value="1"/>
</dbReference>
<evidence type="ECO:0000259" key="1">
    <source>
        <dbReference type="PROSITE" id="PS50024"/>
    </source>
</evidence>